<evidence type="ECO:0000259" key="6">
    <source>
        <dbReference type="Pfam" id="PF00425"/>
    </source>
</evidence>
<dbReference type="NCBIfam" id="TIGR03494">
    <property type="entry name" value="salicyl_syn"/>
    <property type="match status" value="1"/>
</dbReference>
<evidence type="ECO:0000256" key="4">
    <source>
        <dbReference type="ARBA" id="ARBA00023239"/>
    </source>
</evidence>
<keyword evidence="4" id="KW-0456">Lyase</keyword>
<organism evidence="7 8">
    <name type="scientific">Streptomyces piniterrae</name>
    <dbReference type="NCBI Taxonomy" id="2571125"/>
    <lineage>
        <taxon>Bacteria</taxon>
        <taxon>Bacillati</taxon>
        <taxon>Actinomycetota</taxon>
        <taxon>Actinomycetes</taxon>
        <taxon>Kitasatosporales</taxon>
        <taxon>Streptomycetaceae</taxon>
        <taxon>Streptomyces</taxon>
    </lineage>
</organism>
<keyword evidence="8" id="KW-1185">Reference proteome</keyword>
<dbReference type="GO" id="GO:0046872">
    <property type="term" value="F:metal ion binding"/>
    <property type="evidence" value="ECO:0007669"/>
    <property type="project" value="UniProtKB-KW"/>
</dbReference>
<dbReference type="SUPFAM" id="SSF56322">
    <property type="entry name" value="ADC synthase"/>
    <property type="match status" value="1"/>
</dbReference>
<evidence type="ECO:0000313" key="8">
    <source>
        <dbReference type="Proteomes" id="UP000308697"/>
    </source>
</evidence>
<comment type="caution">
    <text evidence="7">The sequence shown here is derived from an EMBL/GenBank/DDBJ whole genome shotgun (WGS) entry which is preliminary data.</text>
</comment>
<dbReference type="GO" id="GO:0000162">
    <property type="term" value="P:L-tryptophan biosynthetic process"/>
    <property type="evidence" value="ECO:0007669"/>
    <property type="project" value="TreeGrafter"/>
</dbReference>
<comment type="cofactor">
    <cofactor evidence="1">
        <name>Mg(2+)</name>
        <dbReference type="ChEBI" id="CHEBI:18420"/>
    </cofactor>
</comment>
<accession>A0A4U0NWD6</accession>
<dbReference type="RefSeq" id="WP_136737991.1">
    <property type="nucleotide sequence ID" value="NZ_SUMB01000001.1"/>
</dbReference>
<name>A0A4U0NWD6_9ACTN</name>
<proteinExistence type="predicted"/>
<dbReference type="Gene3D" id="3.60.120.10">
    <property type="entry name" value="Anthranilate synthase"/>
    <property type="match status" value="1"/>
</dbReference>
<feature type="compositionally biased region" description="Basic and acidic residues" evidence="5">
    <location>
        <begin position="421"/>
        <end position="445"/>
    </location>
</feature>
<dbReference type="AlphaFoldDB" id="A0A4U0NWD6"/>
<dbReference type="GO" id="GO:0008909">
    <property type="term" value="F:isochorismate synthase activity"/>
    <property type="evidence" value="ECO:0007669"/>
    <property type="project" value="InterPro"/>
</dbReference>
<dbReference type="Proteomes" id="UP000308697">
    <property type="component" value="Unassembled WGS sequence"/>
</dbReference>
<dbReference type="GO" id="GO:0016833">
    <property type="term" value="F:oxo-acid-lyase activity"/>
    <property type="evidence" value="ECO:0007669"/>
    <property type="project" value="InterPro"/>
</dbReference>
<sequence length="445" mass="48031">MPNQYHTMKAPAAGDRHAVAAQLAASQQFDSHVVYETPEGLSIALGSHAELRLNQRTARVVRGGEVTETEWHGDPLEPVRNFLRDVEPADWRVYGWCAFELAYAISGKPAGGADGPDGSDEVLAHLMVPHTEVRLHDGYTLIRSLDPEALGAVADALSEPADLGGPTAPRADVDLEASAADYSRAVLAAIEDINDGRLQKVVLSRLVPVEEELDFPATYVAGRRANTPARSFLLHMDGLKAAGFSPETVVEVTSEGQVTTQPLAGTRRRTGDAALDEQLREDLLSDAKELHEHAISVKVAVDELMGPCKPDTVVVRDYMRIAERGKVQHLASRVVGRLPEGGSPWDAFAAAFPAVTASGVPKHAAYDLIRRDEPVRGPYAGTVMTIDADGSMDAALVLRTVFSRDGKTWLRAGAGVVGNSRPERELEETREKLRSVSGDLIRRVP</sequence>
<evidence type="ECO:0000256" key="2">
    <source>
        <dbReference type="ARBA" id="ARBA00022723"/>
    </source>
</evidence>
<reference evidence="7 8" key="1">
    <citation type="submission" date="2019-04" db="EMBL/GenBank/DDBJ databases">
        <title>Streptomyces piniterrae sp. nov., a heliquinomycin-producing actinomycete isolated from rhizosphere soil of Pinus yunnanensis.</title>
        <authorList>
            <person name="Zhuang X."/>
            <person name="Zhao J."/>
        </authorList>
    </citation>
    <scope>NUCLEOTIDE SEQUENCE [LARGE SCALE GENOMIC DNA]</scope>
    <source>
        <strain evidence="8">jys28</strain>
    </source>
</reference>
<evidence type="ECO:0000313" key="7">
    <source>
        <dbReference type="EMBL" id="TJZ59039.1"/>
    </source>
</evidence>
<feature type="region of interest" description="Disordered" evidence="5">
    <location>
        <begin position="420"/>
        <end position="445"/>
    </location>
</feature>
<protein>
    <submittedName>
        <fullName evidence="7">Salicylate synthase</fullName>
    </submittedName>
</protein>
<dbReference type="PANTHER" id="PTHR11236:SF48">
    <property type="entry name" value="ISOCHORISMATE SYNTHASE MENF"/>
    <property type="match status" value="1"/>
</dbReference>
<evidence type="ECO:0000256" key="5">
    <source>
        <dbReference type="SAM" id="MobiDB-lite"/>
    </source>
</evidence>
<dbReference type="EMBL" id="SUMB01000001">
    <property type="protein sequence ID" value="TJZ59039.1"/>
    <property type="molecule type" value="Genomic_DNA"/>
</dbReference>
<dbReference type="InterPro" id="IPR005801">
    <property type="entry name" value="ADC_synthase"/>
</dbReference>
<dbReference type="InterPro" id="IPR019999">
    <property type="entry name" value="Anth_synth_I-like"/>
</dbReference>
<gene>
    <name evidence="7" type="ORF">FCH28_02525</name>
</gene>
<keyword evidence="2" id="KW-0479">Metal-binding</keyword>
<dbReference type="PRINTS" id="PR00095">
    <property type="entry name" value="ANTSNTHASEI"/>
</dbReference>
<dbReference type="InterPro" id="IPR019996">
    <property type="entry name" value="Salicylate_synthase"/>
</dbReference>
<dbReference type="InterPro" id="IPR015890">
    <property type="entry name" value="Chorismate_C"/>
</dbReference>
<evidence type="ECO:0000256" key="1">
    <source>
        <dbReference type="ARBA" id="ARBA00001946"/>
    </source>
</evidence>
<keyword evidence="3" id="KW-0460">Magnesium</keyword>
<dbReference type="OrthoDB" id="3518032at2"/>
<dbReference type="PANTHER" id="PTHR11236">
    <property type="entry name" value="AMINOBENZOATE/ANTHRANILATE SYNTHASE"/>
    <property type="match status" value="1"/>
</dbReference>
<dbReference type="Pfam" id="PF00425">
    <property type="entry name" value="Chorismate_bind"/>
    <property type="match status" value="1"/>
</dbReference>
<feature type="domain" description="Chorismate-utilising enzyme C-terminal" evidence="6">
    <location>
        <begin position="179"/>
        <end position="432"/>
    </location>
</feature>
<evidence type="ECO:0000256" key="3">
    <source>
        <dbReference type="ARBA" id="ARBA00022842"/>
    </source>
</evidence>